<gene>
    <name evidence="5" type="ORF">CQ13_29180</name>
</gene>
<dbReference type="EMBL" id="LLYA01000165">
    <property type="protein sequence ID" value="KRR22335.1"/>
    <property type="molecule type" value="Genomic_DNA"/>
</dbReference>
<organism evidence="5 6">
    <name type="scientific">Bradyrhizobium retamae</name>
    <dbReference type="NCBI Taxonomy" id="1300035"/>
    <lineage>
        <taxon>Bacteria</taxon>
        <taxon>Pseudomonadati</taxon>
        <taxon>Pseudomonadota</taxon>
        <taxon>Alphaproteobacteria</taxon>
        <taxon>Hyphomicrobiales</taxon>
        <taxon>Nitrobacteraceae</taxon>
        <taxon>Bradyrhizobium</taxon>
    </lineage>
</organism>
<protein>
    <recommendedName>
        <fullName evidence="7">Adenine methyltransferase</fullName>
    </recommendedName>
</protein>
<evidence type="ECO:0000313" key="5">
    <source>
        <dbReference type="EMBL" id="KRR22335.1"/>
    </source>
</evidence>
<evidence type="ECO:0000256" key="3">
    <source>
        <dbReference type="ARBA" id="ARBA00022691"/>
    </source>
</evidence>
<dbReference type="Proteomes" id="UP000052023">
    <property type="component" value="Unassembled WGS sequence"/>
</dbReference>
<dbReference type="GO" id="GO:0032259">
    <property type="term" value="P:methylation"/>
    <property type="evidence" value="ECO:0007669"/>
    <property type="project" value="UniProtKB-KW"/>
</dbReference>
<dbReference type="PANTHER" id="PTHR12829:SF7">
    <property type="entry name" value="N6-ADENOSINE-METHYLTRANSFERASE CATALYTIC SUBUNIT"/>
    <property type="match status" value="1"/>
</dbReference>
<dbReference type="PANTHER" id="PTHR12829">
    <property type="entry name" value="N6-ADENOSINE-METHYLTRANSFERASE"/>
    <property type="match status" value="1"/>
</dbReference>
<proteinExistence type="inferred from homology"/>
<keyword evidence="2" id="KW-0808">Transferase</keyword>
<evidence type="ECO:0000313" key="6">
    <source>
        <dbReference type="Proteomes" id="UP000052023"/>
    </source>
</evidence>
<accession>A0A0R3MVX4</accession>
<comment type="similarity">
    <text evidence="4">Belongs to the MT-A70-like family.</text>
</comment>
<evidence type="ECO:0000256" key="1">
    <source>
        <dbReference type="ARBA" id="ARBA00022603"/>
    </source>
</evidence>
<reference evidence="5 6" key="1">
    <citation type="submission" date="2014-03" db="EMBL/GenBank/DDBJ databases">
        <title>Bradyrhizobium valentinum sp. nov., isolated from effective nodules of Lupinus mariae-josephae, a lupine endemic of basic-lime soils in Eastern Spain.</title>
        <authorList>
            <person name="Duran D."/>
            <person name="Rey L."/>
            <person name="Navarro A."/>
            <person name="Busquets A."/>
            <person name="Imperial J."/>
            <person name="Ruiz-Argueso T."/>
        </authorList>
    </citation>
    <scope>NUCLEOTIDE SEQUENCE [LARGE SCALE GENOMIC DNA]</scope>
    <source>
        <strain evidence="5 6">Ro19</strain>
    </source>
</reference>
<evidence type="ECO:0008006" key="7">
    <source>
        <dbReference type="Google" id="ProtNLM"/>
    </source>
</evidence>
<dbReference type="GO" id="GO:0008168">
    <property type="term" value="F:methyltransferase activity"/>
    <property type="evidence" value="ECO:0007669"/>
    <property type="project" value="UniProtKB-KW"/>
</dbReference>
<evidence type="ECO:0000256" key="2">
    <source>
        <dbReference type="ARBA" id="ARBA00022679"/>
    </source>
</evidence>
<dbReference type="AlphaFoldDB" id="A0A0R3MVX4"/>
<sequence length="136" mass="15573">MSIMPWFFEPLLPRSFRLVLIDPPWEFQTYSRAGQGKSAQAHYTVMPLDAIKALPVRDLCQDDAIVMCWATIPMLPDALACLEAWRVTYKSNLVWRKVTRCGKLRMGCGFWTRSMHEQVLIGTIGKPPLITFSIDL</sequence>
<dbReference type="InterPro" id="IPR029063">
    <property type="entry name" value="SAM-dependent_MTases_sf"/>
</dbReference>
<dbReference type="InterPro" id="IPR007757">
    <property type="entry name" value="MT-A70-like"/>
</dbReference>
<keyword evidence="1" id="KW-0489">Methyltransferase</keyword>
<keyword evidence="6" id="KW-1185">Reference proteome</keyword>
<name>A0A0R3MVX4_9BRAD</name>
<dbReference type="SUPFAM" id="SSF53335">
    <property type="entry name" value="S-adenosyl-L-methionine-dependent methyltransferases"/>
    <property type="match status" value="1"/>
</dbReference>
<dbReference type="Pfam" id="PF05063">
    <property type="entry name" value="MT-A70"/>
    <property type="match status" value="1"/>
</dbReference>
<comment type="caution">
    <text evidence="5">The sequence shown here is derived from an EMBL/GenBank/DDBJ whole genome shotgun (WGS) entry which is preliminary data.</text>
</comment>
<evidence type="ECO:0000256" key="4">
    <source>
        <dbReference type="PROSITE-ProRule" id="PRU00489"/>
    </source>
</evidence>
<keyword evidence="3" id="KW-0949">S-adenosyl-L-methionine</keyword>
<dbReference type="PROSITE" id="PS51143">
    <property type="entry name" value="MT_A70"/>
    <property type="match status" value="1"/>
</dbReference>